<evidence type="ECO:0000256" key="1">
    <source>
        <dbReference type="ARBA" id="ARBA00010157"/>
    </source>
</evidence>
<organism evidence="3 4">
    <name type="scientific">Streptomyces doudnae</name>
    <dbReference type="NCBI Taxonomy" id="3075536"/>
    <lineage>
        <taxon>Bacteria</taxon>
        <taxon>Bacillati</taxon>
        <taxon>Actinomycetota</taxon>
        <taxon>Actinomycetes</taxon>
        <taxon>Kitasatosporales</taxon>
        <taxon>Streptomycetaceae</taxon>
        <taxon>Streptomyces</taxon>
    </lineage>
</organism>
<sequence>VLLGTILLSLVGLLTLPGYRTNYNDRNYLPTDLPAQAGFAAADRHFSAAKMNPELLLIETDHYVRNSADFLVIDKIAKALKNVHGIAQVQTITRPDGEPIKHSTIPYTLGQSGTTQLMNNDYLQNNLDNILKQANDLQTSIDSMTEMMNIQTELAAVSQRMADKMKTTSGDMSEVRDHLADFDDFFRPIRNYFYWEPHCFDIPVCWSMRSIFESLDGIN</sequence>
<accession>A0ABD5F162</accession>
<comment type="similarity">
    <text evidence="1">Belongs to the resistance-nodulation-cell division (RND) (TC 2.A.6) family. MmpL subfamily.</text>
</comment>
<reference evidence="4" key="1">
    <citation type="submission" date="2023-07" db="EMBL/GenBank/DDBJ databases">
        <title>30 novel species of actinomycetes from the DSMZ collection.</title>
        <authorList>
            <person name="Nouioui I."/>
        </authorList>
    </citation>
    <scope>NUCLEOTIDE SEQUENCE [LARGE SCALE GENOMIC DNA]</scope>
    <source>
        <strain evidence="4">DSM 41981</strain>
    </source>
</reference>
<dbReference type="PANTHER" id="PTHR33406">
    <property type="entry name" value="MEMBRANE PROTEIN MJ1562-RELATED"/>
    <property type="match status" value="1"/>
</dbReference>
<keyword evidence="4" id="KW-1185">Reference proteome</keyword>
<evidence type="ECO:0000256" key="2">
    <source>
        <dbReference type="SAM" id="Coils"/>
    </source>
</evidence>
<protein>
    <submittedName>
        <fullName evidence="3">MMPL family RND transporter</fullName>
    </submittedName>
</protein>
<dbReference type="AlphaFoldDB" id="A0ABD5F162"/>
<feature type="non-terminal residue" evidence="3">
    <location>
        <position position="219"/>
    </location>
</feature>
<evidence type="ECO:0000313" key="4">
    <source>
        <dbReference type="Proteomes" id="UP001183535"/>
    </source>
</evidence>
<dbReference type="Proteomes" id="UP001183535">
    <property type="component" value="Unassembled WGS sequence"/>
</dbReference>
<comment type="caution">
    <text evidence="3">The sequence shown here is derived from an EMBL/GenBank/DDBJ whole genome shotgun (WGS) entry which is preliminary data.</text>
</comment>
<dbReference type="PANTHER" id="PTHR33406:SF6">
    <property type="entry name" value="MEMBRANE PROTEIN YDGH-RELATED"/>
    <property type="match status" value="1"/>
</dbReference>
<gene>
    <name evidence="3" type="ORF">RM877_39020</name>
</gene>
<keyword evidence="2" id="KW-0175">Coiled coil</keyword>
<name>A0ABD5F162_9ACTN</name>
<feature type="coiled-coil region" evidence="2">
    <location>
        <begin position="120"/>
        <end position="147"/>
    </location>
</feature>
<dbReference type="InterPro" id="IPR050545">
    <property type="entry name" value="Mycobact_MmpL"/>
</dbReference>
<dbReference type="EMBL" id="JAVRES010000095">
    <property type="protein sequence ID" value="MDT0440638.1"/>
    <property type="molecule type" value="Genomic_DNA"/>
</dbReference>
<proteinExistence type="inferred from homology"/>
<evidence type="ECO:0000313" key="3">
    <source>
        <dbReference type="EMBL" id="MDT0440638.1"/>
    </source>
</evidence>
<feature type="non-terminal residue" evidence="3">
    <location>
        <position position="1"/>
    </location>
</feature>